<reference evidence="3" key="2">
    <citation type="journal article" date="2020" name="Antonie Van Leeuwenhoek">
        <title>Labilibaculum antarcticum sp. nov., a novel facultative anaerobic, psychrotorelant bacterium isolated from marine sediment of Antarctica.</title>
        <authorList>
            <person name="Watanabe M."/>
            <person name="Kojima H."/>
            <person name="Fukui M."/>
        </authorList>
    </citation>
    <scope>NUCLEOTIDE SEQUENCE [LARGE SCALE GENOMIC DNA]</scope>
    <source>
        <strain evidence="3">SPP2</strain>
    </source>
</reference>
<dbReference type="Gene3D" id="3.20.100.30">
    <property type="entry name" value="VTC, catalytic tunnel domain"/>
    <property type="match status" value="1"/>
</dbReference>
<evidence type="ECO:0000313" key="2">
    <source>
        <dbReference type="EMBL" id="BAX81579.1"/>
    </source>
</evidence>
<evidence type="ECO:0000259" key="1">
    <source>
        <dbReference type="Pfam" id="PF09359"/>
    </source>
</evidence>
<dbReference type="InterPro" id="IPR018966">
    <property type="entry name" value="VTC_domain"/>
</dbReference>
<protein>
    <recommendedName>
        <fullName evidence="1">VTC domain-containing protein</fullName>
    </recommendedName>
</protein>
<dbReference type="InterPro" id="IPR042267">
    <property type="entry name" value="VTC_sf"/>
</dbReference>
<proteinExistence type="predicted"/>
<sequence length="250" mass="29236">MNTKYFDSIELKEMDKVKLMNRTDHKFWFHGAYLPDLLKQVEEDYYLLHIDGEYQLPYATTYYDTKKNFMFSAHHNGKLNRFKIRRRSYVNSGISFLEIKFKNNKGRTIKKRIPSTQSYSEFTSTEDQFINSKTPFSAAELKPSLENKFTRLTLVNKNFKERCTIDLNIEFEVSNSIVSLDNLVIVEIKSDGKSSSSPLGLALRKNRIKNNGFSKYCVGRSMTNPNLKQNAFKAKIRNIEKVTQTNYQLI</sequence>
<dbReference type="Pfam" id="PF09359">
    <property type="entry name" value="VTC"/>
    <property type="match status" value="1"/>
</dbReference>
<gene>
    <name evidence="2" type="ORF">ALGA_3279</name>
</gene>
<evidence type="ECO:0000313" key="3">
    <source>
        <dbReference type="Proteomes" id="UP000218267"/>
    </source>
</evidence>
<dbReference type="CDD" id="cd07750">
    <property type="entry name" value="PolyPPase_VTC_like"/>
    <property type="match status" value="1"/>
</dbReference>
<dbReference type="KEGG" id="mbas:ALGA_3279"/>
<keyword evidence="3" id="KW-1185">Reference proteome</keyword>
<dbReference type="GO" id="GO:0006799">
    <property type="term" value="P:polyphosphate biosynthetic process"/>
    <property type="evidence" value="ECO:0007669"/>
    <property type="project" value="UniProtKB-ARBA"/>
</dbReference>
<accession>A0A1Y1CMB2</accession>
<feature type="domain" description="VTC" evidence="1">
    <location>
        <begin position="21"/>
        <end position="221"/>
    </location>
</feature>
<reference evidence="2 3" key="1">
    <citation type="journal article" date="2018" name="Mar. Genomics">
        <title>Complete genome sequence of Marinifilaceae bacterium strain SPP2, isolated from the Antarctic marine sediment.</title>
        <authorList>
            <person name="Watanabe M."/>
            <person name="Kojima H."/>
            <person name="Fukui M."/>
        </authorList>
    </citation>
    <scope>NUCLEOTIDE SEQUENCE [LARGE SCALE GENOMIC DNA]</scope>
    <source>
        <strain evidence="2 3">SPP2</strain>
    </source>
</reference>
<dbReference type="Proteomes" id="UP000218267">
    <property type="component" value="Chromosome"/>
</dbReference>
<organism evidence="2 3">
    <name type="scientific">Labilibaculum antarcticum</name>
    <dbReference type="NCBI Taxonomy" id="1717717"/>
    <lineage>
        <taxon>Bacteria</taxon>
        <taxon>Pseudomonadati</taxon>
        <taxon>Bacteroidota</taxon>
        <taxon>Bacteroidia</taxon>
        <taxon>Marinilabiliales</taxon>
        <taxon>Marinifilaceae</taxon>
        <taxon>Labilibaculum</taxon>
    </lineage>
</organism>
<dbReference type="EMBL" id="AP018042">
    <property type="protein sequence ID" value="BAX81579.1"/>
    <property type="molecule type" value="Genomic_DNA"/>
</dbReference>
<dbReference type="OrthoDB" id="148766at2"/>
<name>A0A1Y1CMB2_9BACT</name>
<dbReference type="AlphaFoldDB" id="A0A1Y1CMB2"/>
<dbReference type="RefSeq" id="WP_096431123.1">
    <property type="nucleotide sequence ID" value="NZ_AP018042.1"/>
</dbReference>